<dbReference type="PANTHER" id="PTHR21563:SF3">
    <property type="entry name" value="ZINC FINGER C3H1 DOMAIN-CONTAINING PROTEIN"/>
    <property type="match status" value="1"/>
</dbReference>
<feature type="compositionally biased region" description="Polar residues" evidence="2">
    <location>
        <begin position="853"/>
        <end position="867"/>
    </location>
</feature>
<feature type="compositionally biased region" description="Polar residues" evidence="2">
    <location>
        <begin position="604"/>
        <end position="616"/>
    </location>
</feature>
<evidence type="ECO:0000313" key="5">
    <source>
        <dbReference type="Proteomes" id="UP001140560"/>
    </source>
</evidence>
<feature type="compositionally biased region" description="Polar residues" evidence="2">
    <location>
        <begin position="1080"/>
        <end position="1094"/>
    </location>
</feature>
<feature type="region of interest" description="Disordered" evidence="2">
    <location>
        <begin position="393"/>
        <end position="412"/>
    </location>
</feature>
<feature type="compositionally biased region" description="Acidic residues" evidence="2">
    <location>
        <begin position="550"/>
        <end position="566"/>
    </location>
</feature>
<feature type="compositionally biased region" description="Polar residues" evidence="2">
    <location>
        <begin position="507"/>
        <end position="525"/>
    </location>
</feature>
<name>A0A9W8YHH7_9PLEO</name>
<proteinExistence type="predicted"/>
<feature type="compositionally biased region" description="Polar residues" evidence="2">
    <location>
        <begin position="812"/>
        <end position="838"/>
    </location>
</feature>
<feature type="region of interest" description="Disordered" evidence="2">
    <location>
        <begin position="494"/>
        <end position="622"/>
    </location>
</feature>
<dbReference type="Proteomes" id="UP001140560">
    <property type="component" value="Unassembled WGS sequence"/>
</dbReference>
<feature type="compositionally biased region" description="Polar residues" evidence="2">
    <location>
        <begin position="437"/>
        <end position="449"/>
    </location>
</feature>
<feature type="compositionally biased region" description="Pro residues" evidence="2">
    <location>
        <begin position="125"/>
        <end position="143"/>
    </location>
</feature>
<feature type="compositionally biased region" description="Polar residues" evidence="2">
    <location>
        <begin position="40"/>
        <end position="50"/>
    </location>
</feature>
<reference evidence="4" key="1">
    <citation type="submission" date="2022-10" db="EMBL/GenBank/DDBJ databases">
        <title>Tapping the CABI collections for fungal endophytes: first genome assemblies for Collariella, Neodidymelliopsis, Ascochyta clinopodiicola, Didymella pomorum, Didymosphaeria variabile, Neocosmospora piperis and Neocucurbitaria cava.</title>
        <authorList>
            <person name="Hill R."/>
        </authorList>
    </citation>
    <scope>NUCLEOTIDE SEQUENCE</scope>
    <source>
        <strain evidence="4">IMI 356814</strain>
    </source>
</reference>
<dbReference type="Pfam" id="PF10650">
    <property type="entry name" value="zf-C3H1"/>
    <property type="match status" value="1"/>
</dbReference>
<dbReference type="GO" id="GO:0000178">
    <property type="term" value="C:exosome (RNase complex)"/>
    <property type="evidence" value="ECO:0007669"/>
    <property type="project" value="TreeGrafter"/>
</dbReference>
<feature type="region of interest" description="Disordered" evidence="2">
    <location>
        <begin position="109"/>
        <end position="249"/>
    </location>
</feature>
<protein>
    <recommendedName>
        <fullName evidence="3">Putative zinc-finger domain-containing protein</fullName>
    </recommendedName>
</protein>
<feature type="compositionally biased region" description="Acidic residues" evidence="2">
    <location>
        <begin position="965"/>
        <end position="986"/>
    </location>
</feature>
<feature type="coiled-coil region" evidence="1">
    <location>
        <begin position="724"/>
        <end position="758"/>
    </location>
</feature>
<feature type="region of interest" description="Disordered" evidence="2">
    <location>
        <begin position="808"/>
        <end position="867"/>
    </location>
</feature>
<dbReference type="EMBL" id="JAPEUY010000002">
    <property type="protein sequence ID" value="KAJ4375961.1"/>
    <property type="molecule type" value="Genomic_DNA"/>
</dbReference>
<keyword evidence="5" id="KW-1185">Reference proteome</keyword>
<evidence type="ECO:0000313" key="4">
    <source>
        <dbReference type="EMBL" id="KAJ4375961.1"/>
    </source>
</evidence>
<dbReference type="AlphaFoldDB" id="A0A9W8YHH7"/>
<feature type="compositionally biased region" description="Polar residues" evidence="2">
    <location>
        <begin position="458"/>
        <end position="478"/>
    </location>
</feature>
<feature type="compositionally biased region" description="Acidic residues" evidence="2">
    <location>
        <begin position="1013"/>
        <end position="1028"/>
    </location>
</feature>
<dbReference type="GO" id="GO:0005634">
    <property type="term" value="C:nucleus"/>
    <property type="evidence" value="ECO:0007669"/>
    <property type="project" value="TreeGrafter"/>
</dbReference>
<dbReference type="PANTHER" id="PTHR21563">
    <property type="entry name" value="ZINC FINGER C3H1 DOMAIN-CONTAINING PROTEIN"/>
    <property type="match status" value="1"/>
</dbReference>
<dbReference type="InterPro" id="IPR019607">
    <property type="entry name" value="Putative_zinc-finger_domain"/>
</dbReference>
<feature type="region of interest" description="Disordered" evidence="2">
    <location>
        <begin position="365"/>
        <end position="385"/>
    </location>
</feature>
<comment type="caution">
    <text evidence="4">The sequence shown here is derived from an EMBL/GenBank/DDBJ whole genome shotgun (WGS) entry which is preliminary data.</text>
</comment>
<sequence>MQPPAQPEQYGGSSQAQHAPPPDAFRSIPGLQPSAVPGINLSSYGQNSQQPPFPPCKSIFQTALAEPKLFTDGDVAAWPPQLPPDPSAWLPFFQQNGMVPPPPLPGYGVPPPMFPSQSPHNRAPHAPPIAFPPRFPSQLPPQMPSQVPSQPHLQPPVAATERVQEVMESDREDGELSDGDGSSHQVAGKGKGRARPQPPRSAPRVSLNSQRIEEAYNPDRPAAGQAGPQEPVRKASQQARRQDPMDKIQDARNEAKQFIKLLNSNQITYRTLANEDLDSELLRGLYQSLNLPSEPAPIMPLNTNGVASASSAAVQSISSAIPQSQNLVPTVNTDVTPAPVAKLVPSPPGPIDRKDYIARLQAARMAKQGGTAKPSSPQNTPPAKGVLLAPAVKTPQAVTTPNPKQPVTDEQRARNTELIRQRLEAMKAKQKPVAAVSNGTTTSASGTQHSKQDRTDAEQGTQQAFSGNNTSNTQSVTASFPSIPGLFMTTGPSFNNDVPITPKPSASIPQKRSAPSDTEVSTPLGSVTRYARPVGQSPQSYQEESMMIDGSDDESNGSDMDIDDDQAGPNTSAVSPPSAVDQRQAPETLPTLPSRSGSAIPVSTVVSTPGPQTPSTLARERELEENEKRLAAMRLTLKKKFAEKREKEKAAAAAAAVAANSSGVEEHSTPGLPTKTAEPVHPGSTQRVDAAGTTVPASVEPSRPTKRLRREEIQSRLPSLDAEIASNANRMAELTREMEQLMAVNAQIAKDKEMLTQELESLGIDTDGMSHAELRAKKDEIEKETLPVPENTSHDTALASRSSFNEFPDASVESQHTEALNTATGEGRTESTSKQAQSPAHGGFRNLPGLGQAASQLSGSGTAPTHTQIADNRTFAPHEAQVPATQDRVHNKQFVRTSNEEPVTEATDISSIHGSATPLDDGEDFYSPAPLAEMNPDSAEPVGEPAQAQLHLSEALSGAARSPSEEGEVEMSESEGEEEYEPEELPMTDTPIQETQAPRPESAHSIAPSQISTEEEEDYEPPDVEQETSDIHDEAAIAEPVSGVLQVEAEDGAMDIATSSDESSDDSDSDEETTPEPEAANNTVSAHNVAQHDTNISDDLALELQPEAAVPLSTFEPVDAIEDEDEDESPRFTPYESPLRMFKSYRYHPSYAQDVAGGFLSLTFSHQIDPAKPLCQYESAGGSCNDPECSDQHFRDIGITGEKLLVQLGTANPGKSPEEKQKWNDGLRGVLKELRQKNIKDPNGIAVEIAKYRRQFLNDDTRVVNL</sequence>
<feature type="compositionally biased region" description="Acidic residues" evidence="2">
    <location>
        <begin position="1062"/>
        <end position="1075"/>
    </location>
</feature>
<feature type="region of interest" description="Disordered" evidence="2">
    <location>
        <begin position="1"/>
        <end position="59"/>
    </location>
</feature>
<evidence type="ECO:0000259" key="3">
    <source>
        <dbReference type="Pfam" id="PF10650"/>
    </source>
</evidence>
<feature type="domain" description="Putative zinc-finger" evidence="3">
    <location>
        <begin position="1174"/>
        <end position="1195"/>
    </location>
</feature>
<feature type="compositionally biased region" description="Basic and acidic residues" evidence="2">
    <location>
        <begin position="240"/>
        <end position="249"/>
    </location>
</feature>
<feature type="region of interest" description="Disordered" evidence="2">
    <location>
        <begin position="778"/>
        <end position="797"/>
    </location>
</feature>
<organism evidence="4 5">
    <name type="scientific">Neocucurbitaria cava</name>
    <dbReference type="NCBI Taxonomy" id="798079"/>
    <lineage>
        <taxon>Eukaryota</taxon>
        <taxon>Fungi</taxon>
        <taxon>Dikarya</taxon>
        <taxon>Ascomycota</taxon>
        <taxon>Pezizomycotina</taxon>
        <taxon>Dothideomycetes</taxon>
        <taxon>Pleosporomycetidae</taxon>
        <taxon>Pleosporales</taxon>
        <taxon>Pleosporineae</taxon>
        <taxon>Cucurbitariaceae</taxon>
        <taxon>Neocucurbitaria</taxon>
    </lineage>
</organism>
<feature type="region of interest" description="Disordered" evidence="2">
    <location>
        <begin position="425"/>
        <end position="478"/>
    </location>
</feature>
<feature type="region of interest" description="Disordered" evidence="2">
    <location>
        <begin position="643"/>
        <end position="712"/>
    </location>
</feature>
<dbReference type="InterPro" id="IPR039278">
    <property type="entry name" value="Red1"/>
</dbReference>
<evidence type="ECO:0000256" key="1">
    <source>
        <dbReference type="SAM" id="Coils"/>
    </source>
</evidence>
<accession>A0A9W8YHH7</accession>
<feature type="region of interest" description="Disordered" evidence="2">
    <location>
        <begin position="881"/>
        <end position="1100"/>
    </location>
</feature>
<gene>
    <name evidence="4" type="ORF">N0V83_001241</name>
</gene>
<keyword evidence="1" id="KW-0175">Coiled coil</keyword>
<evidence type="ECO:0000256" key="2">
    <source>
        <dbReference type="SAM" id="MobiDB-lite"/>
    </source>
</evidence>
<feature type="compositionally biased region" description="Polar residues" evidence="2">
    <location>
        <begin position="894"/>
        <end position="914"/>
    </location>
</feature>
<dbReference type="OrthoDB" id="1922977at2759"/>